<evidence type="ECO:0000313" key="2">
    <source>
        <dbReference type="EMBL" id="QHS87062.1"/>
    </source>
</evidence>
<feature type="compositionally biased region" description="Basic residues" evidence="1">
    <location>
        <begin position="169"/>
        <end position="182"/>
    </location>
</feature>
<accession>A0A6C0B4W1</accession>
<evidence type="ECO:0000256" key="1">
    <source>
        <dbReference type="SAM" id="MobiDB-lite"/>
    </source>
</evidence>
<reference evidence="2" key="1">
    <citation type="journal article" date="2020" name="Nature">
        <title>Giant virus diversity and host interactions through global metagenomics.</title>
        <authorList>
            <person name="Schulz F."/>
            <person name="Roux S."/>
            <person name="Paez-Espino D."/>
            <person name="Jungbluth S."/>
            <person name="Walsh D.A."/>
            <person name="Denef V.J."/>
            <person name="McMahon K.D."/>
            <person name="Konstantinidis K.T."/>
            <person name="Eloe-Fadrosh E.A."/>
            <person name="Kyrpides N.C."/>
            <person name="Woyke T."/>
        </authorList>
    </citation>
    <scope>NUCLEOTIDE SEQUENCE</scope>
    <source>
        <strain evidence="2">GVMAG-M-3300009684-20</strain>
    </source>
</reference>
<feature type="region of interest" description="Disordered" evidence="1">
    <location>
        <begin position="1"/>
        <end position="182"/>
    </location>
</feature>
<organism evidence="2">
    <name type="scientific">viral metagenome</name>
    <dbReference type="NCBI Taxonomy" id="1070528"/>
    <lineage>
        <taxon>unclassified sequences</taxon>
        <taxon>metagenomes</taxon>
        <taxon>organismal metagenomes</taxon>
    </lineage>
</organism>
<proteinExistence type="predicted"/>
<dbReference type="AlphaFoldDB" id="A0A6C0B4W1"/>
<dbReference type="EMBL" id="MN739078">
    <property type="protein sequence ID" value="QHS87062.1"/>
    <property type="molecule type" value="Genomic_DNA"/>
</dbReference>
<protein>
    <submittedName>
        <fullName evidence="2">Uncharacterized protein</fullName>
    </submittedName>
</protein>
<feature type="compositionally biased region" description="Basic residues" evidence="1">
    <location>
        <begin position="105"/>
        <end position="118"/>
    </location>
</feature>
<feature type="compositionally biased region" description="Low complexity" evidence="1">
    <location>
        <begin position="19"/>
        <end position="31"/>
    </location>
</feature>
<sequence length="182" mass="20241">MASQDPSTAYGAAPEKPKSFFSSFPSFSMPKLPDFFGTGSTAPAPAPASAPAVAEQSSVQPGGRRRRHTKKAGRRRRHTRRGGDDEYKPDITFVPATPVSFPPTKVRRPTGRGRRTRRGGVETPMQKIKYGPAEYKFLTDGYKRDFPPTQVRRPKVESPPVQAPNPTGKGRRTRRVKKHSRR</sequence>
<feature type="compositionally biased region" description="Basic residues" evidence="1">
    <location>
        <begin position="63"/>
        <end position="80"/>
    </location>
</feature>
<name>A0A6C0B4W1_9ZZZZ</name>